<dbReference type="InterPro" id="IPR050354">
    <property type="entry name" value="F-box/kelch-repeat_ARATH"/>
</dbReference>
<accession>A0A178VJC6</accession>
<dbReference type="InterPro" id="IPR006652">
    <property type="entry name" value="Kelch_1"/>
</dbReference>
<dbReference type="InterPro" id="IPR015915">
    <property type="entry name" value="Kelch-typ_b-propeller"/>
</dbReference>
<sequence>MNGEETTPFKRRQMTILMLPNDLLFNCLARISRLYYPTLSLVSTRFRSLLASTELYQTRTHLGRTERCLYVCFRLFTESDQLRWFTLCQGPFNSKKFLVPISSPNFPSASWSDAAIVGPNIYAIGGLVNKNYSSSVMVMDCYSHTWREAPSMHVARLSHSVCVHDGKIYVTGGCKNLDSTNWMEVFDTQTQTWEFLQIPSEEIFGGSKYRSVEYEGTVYVKSEAKDVTYKLHKGRWRTADIAINKGWWCPSLSHYCVIENVFYRYTDRRIEWYDSEKRLWTTLKGVEKLRSFSRVNLVNYGGKMAVVSVEYVFGKKEAKIWCAEIAIEKRQTGEIWGMLEWLDIVFRTNDKSYSLERALATTI</sequence>
<evidence type="ECO:0000259" key="1">
    <source>
        <dbReference type="PROSITE" id="PS50181"/>
    </source>
</evidence>
<dbReference type="Proteomes" id="UP000078284">
    <property type="component" value="Chromosome 3"/>
</dbReference>
<evidence type="ECO:0000313" key="2">
    <source>
        <dbReference type="EMBL" id="OAP05415.1"/>
    </source>
</evidence>
<reference evidence="3" key="1">
    <citation type="journal article" date="2016" name="Proc. Natl. Acad. Sci. U.S.A.">
        <title>Chromosome-level assembly of Arabidopsis thaliana Ler reveals the extent of translocation and inversion polymorphisms.</title>
        <authorList>
            <person name="Zapata L."/>
            <person name="Ding J."/>
            <person name="Willing E.M."/>
            <person name="Hartwig B."/>
            <person name="Bezdan D."/>
            <person name="Jiao W.B."/>
            <person name="Patel V."/>
            <person name="Velikkakam James G."/>
            <person name="Koornneef M."/>
            <person name="Ossowski S."/>
            <person name="Schneeberger K."/>
        </authorList>
    </citation>
    <scope>NUCLEOTIDE SEQUENCE [LARGE SCALE GENOMIC DNA]</scope>
    <source>
        <strain evidence="3">cv. Landsberg erecta</strain>
    </source>
</reference>
<dbReference type="SUPFAM" id="SSF117281">
    <property type="entry name" value="Kelch motif"/>
    <property type="match status" value="1"/>
</dbReference>
<name>A0A178VJC6_ARATH</name>
<dbReference type="Pfam" id="PF25210">
    <property type="entry name" value="Kelch_FKB95"/>
    <property type="match status" value="1"/>
</dbReference>
<dbReference type="PANTHER" id="PTHR24414">
    <property type="entry name" value="F-BOX/KELCH-REPEAT PROTEIN SKIP4"/>
    <property type="match status" value="1"/>
</dbReference>
<proteinExistence type="predicted"/>
<dbReference type="ExpressionAtlas" id="A0A178VJC6">
    <property type="expression patterns" value="baseline and differential"/>
</dbReference>
<dbReference type="PANTHER" id="PTHR24414:SF184">
    <property type="entry name" value="GALACTOSE OXIDASE_KELCH REPEAT SUPERFAMILY PROTEIN"/>
    <property type="match status" value="1"/>
</dbReference>
<protein>
    <recommendedName>
        <fullName evidence="1">F-box domain-containing protein</fullName>
    </recommendedName>
</protein>
<feature type="domain" description="F-box" evidence="1">
    <location>
        <begin position="13"/>
        <end position="59"/>
    </location>
</feature>
<dbReference type="Pfam" id="PF00646">
    <property type="entry name" value="F-box"/>
    <property type="match status" value="1"/>
</dbReference>
<organism evidence="2 3">
    <name type="scientific">Arabidopsis thaliana</name>
    <name type="common">Mouse-ear cress</name>
    <dbReference type="NCBI Taxonomy" id="3702"/>
    <lineage>
        <taxon>Eukaryota</taxon>
        <taxon>Viridiplantae</taxon>
        <taxon>Streptophyta</taxon>
        <taxon>Embryophyta</taxon>
        <taxon>Tracheophyta</taxon>
        <taxon>Spermatophyta</taxon>
        <taxon>Magnoliopsida</taxon>
        <taxon>eudicotyledons</taxon>
        <taxon>Gunneridae</taxon>
        <taxon>Pentapetalae</taxon>
        <taxon>rosids</taxon>
        <taxon>malvids</taxon>
        <taxon>Brassicales</taxon>
        <taxon>Brassicaceae</taxon>
        <taxon>Camelineae</taxon>
        <taxon>Arabidopsis</taxon>
    </lineage>
</organism>
<dbReference type="InterPro" id="IPR057499">
    <property type="entry name" value="Kelch_FKB95"/>
</dbReference>
<dbReference type="SMART" id="SM00256">
    <property type="entry name" value="FBOX"/>
    <property type="match status" value="1"/>
</dbReference>
<gene>
    <name evidence="2" type="ordered locus">AXX17_At3g09010</name>
</gene>
<comment type="caution">
    <text evidence="2">The sequence shown here is derived from an EMBL/GenBank/DDBJ whole genome shotgun (WGS) entry which is preliminary data.</text>
</comment>
<dbReference type="InterPro" id="IPR001810">
    <property type="entry name" value="F-box_dom"/>
</dbReference>
<dbReference type="AlphaFoldDB" id="A0A178VJC6"/>
<evidence type="ECO:0000313" key="3">
    <source>
        <dbReference type="Proteomes" id="UP000078284"/>
    </source>
</evidence>
<dbReference type="PROSITE" id="PS50181">
    <property type="entry name" value="FBOX"/>
    <property type="match status" value="1"/>
</dbReference>
<dbReference type="Gene3D" id="2.120.10.80">
    <property type="entry name" value="Kelch-type beta propeller"/>
    <property type="match status" value="1"/>
</dbReference>
<dbReference type="CDD" id="cd22152">
    <property type="entry name" value="F-box_AtAFR-like"/>
    <property type="match status" value="1"/>
</dbReference>
<dbReference type="SMART" id="SM00612">
    <property type="entry name" value="Kelch"/>
    <property type="match status" value="2"/>
</dbReference>
<dbReference type="EMBL" id="LUHQ01000003">
    <property type="protein sequence ID" value="OAP05415.1"/>
    <property type="molecule type" value="Genomic_DNA"/>
</dbReference>